<sequence>MGEENPSFANRKYIPPWREPYLIGIAGCSGSGKTSIASSIIQQLNVSVLCLPVVNSEETCKPLTKEQKDLAFNSKWDFDSPGSFDLDLLVQTLKDLKTGKKVQIPTYSFAQHDRTDKWVTIYGANVVILEGIYALYDERVLEQLDLKIFVDTDFDVCLARRLNRDILHRGRELELSIRQWERFVKPNFMRYIRFTMDNADVLVPRGLENEIAINMLSKLIQRQLKEKSAQHLEDLLQLGKDCKTNDDYVVVGSTPQIEAIHTTLLSQNTTRDDFVFSFDRVASILVARALDVLDNYAPMTVTTPQGVPYHGIKLPYEDLCAVGVIRGGECFTRAIRSTIPGVRLGKLLIQSDSRTGEPKLHTLKLPPCIDPPPAGRATAADLETLQRTKVMLLDTQISSGAAATMATAVLIDHGVPEENIIVVAYMSSEIGLRRLKAAFPMVRIVVGRVERTFFGRFIESRYYGTN</sequence>
<protein>
    <recommendedName>
        <fullName evidence="5">Uridine kinase</fullName>
        <ecNumber evidence="5">2.7.1.48</ecNumber>
    </recommendedName>
</protein>
<keyword evidence="2 5" id="KW-0808">Transferase</keyword>
<comment type="catalytic activity">
    <reaction evidence="5">
        <text>uridine + ATP = UMP + ADP + H(+)</text>
        <dbReference type="Rhea" id="RHEA:16825"/>
        <dbReference type="ChEBI" id="CHEBI:15378"/>
        <dbReference type="ChEBI" id="CHEBI:16704"/>
        <dbReference type="ChEBI" id="CHEBI:30616"/>
        <dbReference type="ChEBI" id="CHEBI:57865"/>
        <dbReference type="ChEBI" id="CHEBI:456216"/>
        <dbReference type="EC" id="2.7.1.48"/>
    </reaction>
</comment>
<evidence type="ECO:0000256" key="2">
    <source>
        <dbReference type="ARBA" id="ARBA00022679"/>
    </source>
</evidence>
<dbReference type="InterPro" id="IPR029057">
    <property type="entry name" value="PRTase-like"/>
</dbReference>
<dbReference type="CDD" id="cd02023">
    <property type="entry name" value="UMPK"/>
    <property type="match status" value="1"/>
</dbReference>
<dbReference type="UniPathway" id="UPA00574">
    <property type="reaction ID" value="UER00637"/>
</dbReference>
<dbReference type="PANTHER" id="PTHR10285">
    <property type="entry name" value="URIDINE KINASE"/>
    <property type="match status" value="1"/>
</dbReference>
<dbReference type="Pfam" id="PF14681">
    <property type="entry name" value="UPRTase"/>
    <property type="match status" value="1"/>
</dbReference>
<dbReference type="GO" id="GO:0005524">
    <property type="term" value="F:ATP binding"/>
    <property type="evidence" value="ECO:0007669"/>
    <property type="project" value="UniProtKB-KW"/>
</dbReference>
<organism evidence="8 9">
    <name type="scientific">Trichomonascus ciferrii</name>
    <dbReference type="NCBI Taxonomy" id="44093"/>
    <lineage>
        <taxon>Eukaryota</taxon>
        <taxon>Fungi</taxon>
        <taxon>Dikarya</taxon>
        <taxon>Ascomycota</taxon>
        <taxon>Saccharomycotina</taxon>
        <taxon>Dipodascomycetes</taxon>
        <taxon>Dipodascales</taxon>
        <taxon>Trichomonascaceae</taxon>
        <taxon>Trichomonascus</taxon>
        <taxon>Trichomonascus ciferrii complex</taxon>
    </lineage>
</organism>
<evidence type="ECO:0000256" key="4">
    <source>
        <dbReference type="ARBA" id="ARBA00022777"/>
    </source>
</evidence>
<dbReference type="Gene3D" id="3.40.50.300">
    <property type="entry name" value="P-loop containing nucleotide triphosphate hydrolases"/>
    <property type="match status" value="1"/>
</dbReference>
<evidence type="ECO:0000256" key="3">
    <source>
        <dbReference type="ARBA" id="ARBA00022741"/>
    </source>
</evidence>
<reference evidence="8" key="1">
    <citation type="journal article" date="2019" name="G3 (Bethesda)">
        <title>Genome Assemblies of Two Rare Opportunistic Yeast Pathogens: Diutina rugosa (syn. Candida rugosa) and Trichomonascus ciferrii (syn. Candida ciferrii).</title>
        <authorList>
            <person name="Mixao V."/>
            <person name="Saus E."/>
            <person name="Hansen A.P."/>
            <person name="Lass-Florl C."/>
            <person name="Gabaldon T."/>
        </authorList>
    </citation>
    <scope>NUCLEOTIDE SEQUENCE</scope>
    <source>
        <strain evidence="8">CBS 4856</strain>
    </source>
</reference>
<dbReference type="UniPathway" id="UPA00579">
    <property type="reaction ID" value="UER00640"/>
</dbReference>
<feature type="domain" description="Phosphoribosyltransferase" evidence="7">
    <location>
        <begin position="253"/>
        <end position="451"/>
    </location>
</feature>
<dbReference type="InterPro" id="IPR027417">
    <property type="entry name" value="P-loop_NTPase"/>
</dbReference>
<dbReference type="GO" id="GO:0043771">
    <property type="term" value="F:cytidine kinase activity"/>
    <property type="evidence" value="ECO:0007669"/>
    <property type="project" value="RHEA"/>
</dbReference>
<dbReference type="VEuPathDB" id="FungiDB:TRICI_004234"/>
<evidence type="ECO:0000256" key="1">
    <source>
        <dbReference type="ARBA" id="ARBA00004690"/>
    </source>
</evidence>
<proteinExistence type="inferred from homology"/>
<keyword evidence="5" id="KW-0067">ATP-binding</keyword>
<gene>
    <name evidence="8" type="ORF">TRICI_004234</name>
</gene>
<dbReference type="SUPFAM" id="SSF53271">
    <property type="entry name" value="PRTase-like"/>
    <property type="match status" value="1"/>
</dbReference>
<feature type="domain" description="Phosphoribulokinase/uridine kinase" evidence="6">
    <location>
        <begin position="22"/>
        <end position="211"/>
    </location>
</feature>
<dbReference type="SUPFAM" id="SSF52540">
    <property type="entry name" value="P-loop containing nucleoside triphosphate hydrolases"/>
    <property type="match status" value="1"/>
</dbReference>
<dbReference type="InterPro" id="IPR000764">
    <property type="entry name" value="Uridine_kinase-like"/>
</dbReference>
<dbReference type="InterPro" id="IPR006083">
    <property type="entry name" value="PRK/URK"/>
</dbReference>
<evidence type="ECO:0000313" key="9">
    <source>
        <dbReference type="Proteomes" id="UP000761534"/>
    </source>
</evidence>
<dbReference type="CDD" id="cd06223">
    <property type="entry name" value="PRTases_typeI"/>
    <property type="match status" value="1"/>
</dbReference>
<comment type="catalytic activity">
    <reaction evidence="5">
        <text>cytidine + ATP = CMP + ADP + H(+)</text>
        <dbReference type="Rhea" id="RHEA:24674"/>
        <dbReference type="ChEBI" id="CHEBI:15378"/>
        <dbReference type="ChEBI" id="CHEBI:17562"/>
        <dbReference type="ChEBI" id="CHEBI:30616"/>
        <dbReference type="ChEBI" id="CHEBI:60377"/>
        <dbReference type="ChEBI" id="CHEBI:456216"/>
        <dbReference type="EC" id="2.7.1.48"/>
    </reaction>
</comment>
<comment type="pathway">
    <text evidence="1 5">Pyrimidine metabolism; UMP biosynthesis via salvage pathway; UMP from uridine: step 1/1.</text>
</comment>
<dbReference type="EMBL" id="SWFS01000319">
    <property type="protein sequence ID" value="KAA8910216.1"/>
    <property type="molecule type" value="Genomic_DNA"/>
</dbReference>
<comment type="pathway">
    <text evidence="5">Pyrimidine metabolism; CTP biosynthesis via salvage pathway; CTP from cytidine: step 1/3.</text>
</comment>
<evidence type="ECO:0000259" key="7">
    <source>
        <dbReference type="Pfam" id="PF14681"/>
    </source>
</evidence>
<evidence type="ECO:0000259" key="6">
    <source>
        <dbReference type="Pfam" id="PF00485"/>
    </source>
</evidence>
<dbReference type="EC" id="2.7.1.48" evidence="5"/>
<dbReference type="GO" id="GO:0044206">
    <property type="term" value="P:UMP salvage"/>
    <property type="evidence" value="ECO:0007669"/>
    <property type="project" value="UniProtKB-UniPathway"/>
</dbReference>
<dbReference type="Pfam" id="PF00485">
    <property type="entry name" value="PRK"/>
    <property type="match status" value="1"/>
</dbReference>
<dbReference type="OrthoDB" id="738517at2759"/>
<name>A0A642V6J8_9ASCO</name>
<accession>A0A642V6J8</accession>
<keyword evidence="4 5" id="KW-0418">Kinase</keyword>
<comment type="similarity">
    <text evidence="5">Belongs to the uridine kinase family.</text>
</comment>
<evidence type="ECO:0000313" key="8">
    <source>
        <dbReference type="EMBL" id="KAA8910216.1"/>
    </source>
</evidence>
<dbReference type="NCBIfam" id="TIGR00235">
    <property type="entry name" value="udk"/>
    <property type="match status" value="1"/>
</dbReference>
<keyword evidence="9" id="KW-1185">Reference proteome</keyword>
<dbReference type="Gene3D" id="3.40.50.2020">
    <property type="match status" value="1"/>
</dbReference>
<dbReference type="GO" id="GO:0044211">
    <property type="term" value="P:CTP salvage"/>
    <property type="evidence" value="ECO:0007669"/>
    <property type="project" value="UniProtKB-UniPathway"/>
</dbReference>
<evidence type="ECO:0000256" key="5">
    <source>
        <dbReference type="RuleBase" id="RU003825"/>
    </source>
</evidence>
<dbReference type="Proteomes" id="UP000761534">
    <property type="component" value="Unassembled WGS sequence"/>
</dbReference>
<dbReference type="InterPro" id="IPR000836">
    <property type="entry name" value="PRTase_dom"/>
</dbReference>
<keyword evidence="3 5" id="KW-0547">Nucleotide-binding</keyword>
<comment type="caution">
    <text evidence="8">The sequence shown here is derived from an EMBL/GenBank/DDBJ whole genome shotgun (WGS) entry which is preliminary data.</text>
</comment>
<dbReference type="NCBIfam" id="NF004018">
    <property type="entry name" value="PRK05480.1"/>
    <property type="match status" value="1"/>
</dbReference>
<dbReference type="GO" id="GO:0004849">
    <property type="term" value="F:uridine kinase activity"/>
    <property type="evidence" value="ECO:0007669"/>
    <property type="project" value="UniProtKB-EC"/>
</dbReference>
<dbReference type="PRINTS" id="PR00988">
    <property type="entry name" value="URIDINKINASE"/>
</dbReference>
<dbReference type="AlphaFoldDB" id="A0A642V6J8"/>